<evidence type="ECO:0008006" key="8">
    <source>
        <dbReference type="Google" id="ProtNLM"/>
    </source>
</evidence>
<dbReference type="SUPFAM" id="SSF46946">
    <property type="entry name" value="S13-like H2TH domain"/>
    <property type="match status" value="1"/>
</dbReference>
<dbReference type="GO" id="GO:0006412">
    <property type="term" value="P:translation"/>
    <property type="evidence" value="ECO:0007669"/>
    <property type="project" value="InterPro"/>
</dbReference>
<dbReference type="PIRSF" id="PIRSF002134">
    <property type="entry name" value="Ribosomal_S13"/>
    <property type="match status" value="1"/>
</dbReference>
<evidence type="ECO:0000256" key="3">
    <source>
        <dbReference type="ARBA" id="ARBA00022884"/>
    </source>
</evidence>
<keyword evidence="4" id="KW-0689">Ribosomal protein</keyword>
<evidence type="ECO:0000256" key="5">
    <source>
        <dbReference type="ARBA" id="ARBA00023274"/>
    </source>
</evidence>
<reference evidence="7" key="1">
    <citation type="submission" date="2018-05" db="EMBL/GenBank/DDBJ databases">
        <authorList>
            <person name="Lanie J.A."/>
            <person name="Ng W.-L."/>
            <person name="Kazmierczak K.M."/>
            <person name="Andrzejewski T.M."/>
            <person name="Davidsen T.M."/>
            <person name="Wayne K.J."/>
            <person name="Tettelin H."/>
            <person name="Glass J.I."/>
            <person name="Rusch D."/>
            <person name="Podicherti R."/>
            <person name="Tsui H.-C.T."/>
            <person name="Winkler M.E."/>
        </authorList>
    </citation>
    <scope>NUCLEOTIDE SEQUENCE</scope>
</reference>
<dbReference type="FunFam" id="1.10.8.50:FF:000001">
    <property type="entry name" value="30S ribosomal protein S13"/>
    <property type="match status" value="1"/>
</dbReference>
<feature type="compositionally biased region" description="Basic residues" evidence="6">
    <location>
        <begin position="93"/>
        <end position="115"/>
    </location>
</feature>
<dbReference type="Pfam" id="PF00416">
    <property type="entry name" value="Ribosomal_S13"/>
    <property type="match status" value="1"/>
</dbReference>
<dbReference type="EMBL" id="UINC01001138">
    <property type="protein sequence ID" value="SUZ71964.1"/>
    <property type="molecule type" value="Genomic_DNA"/>
</dbReference>
<feature type="region of interest" description="Disordered" evidence="6">
    <location>
        <begin position="93"/>
        <end position="128"/>
    </location>
</feature>
<dbReference type="GO" id="GO:0005829">
    <property type="term" value="C:cytosol"/>
    <property type="evidence" value="ECO:0007669"/>
    <property type="project" value="TreeGrafter"/>
</dbReference>
<keyword evidence="5" id="KW-0687">Ribonucleoprotein</keyword>
<evidence type="ECO:0000313" key="7">
    <source>
        <dbReference type="EMBL" id="SUZ71964.1"/>
    </source>
</evidence>
<dbReference type="GO" id="GO:0019843">
    <property type="term" value="F:rRNA binding"/>
    <property type="evidence" value="ECO:0007669"/>
    <property type="project" value="UniProtKB-KW"/>
</dbReference>
<evidence type="ECO:0000256" key="6">
    <source>
        <dbReference type="SAM" id="MobiDB-lite"/>
    </source>
</evidence>
<dbReference type="AlphaFoldDB" id="A0A381PZ61"/>
<protein>
    <recommendedName>
        <fullName evidence="8">30S ribosomal protein S13</fullName>
    </recommendedName>
</protein>
<keyword evidence="3" id="KW-0694">RNA-binding</keyword>
<dbReference type="HAMAP" id="MF_01315">
    <property type="entry name" value="Ribosomal_uS13"/>
    <property type="match status" value="1"/>
</dbReference>
<evidence type="ECO:0000256" key="2">
    <source>
        <dbReference type="ARBA" id="ARBA00022730"/>
    </source>
</evidence>
<dbReference type="InterPro" id="IPR001892">
    <property type="entry name" value="Ribosomal_uS13"/>
</dbReference>
<proteinExistence type="inferred from homology"/>
<organism evidence="7">
    <name type="scientific">marine metagenome</name>
    <dbReference type="NCBI Taxonomy" id="408172"/>
    <lineage>
        <taxon>unclassified sequences</taxon>
        <taxon>metagenomes</taxon>
        <taxon>ecological metagenomes</taxon>
    </lineage>
</organism>
<dbReference type="PANTHER" id="PTHR10871:SF1">
    <property type="entry name" value="SMALL RIBOSOMAL SUBUNIT PROTEIN US13M"/>
    <property type="match status" value="1"/>
</dbReference>
<accession>A0A381PZ61</accession>
<dbReference type="InterPro" id="IPR027437">
    <property type="entry name" value="Rbsml_uS13_C"/>
</dbReference>
<dbReference type="PROSITE" id="PS50159">
    <property type="entry name" value="RIBOSOMAL_S13_2"/>
    <property type="match status" value="1"/>
</dbReference>
<dbReference type="GO" id="GO:0015935">
    <property type="term" value="C:small ribosomal subunit"/>
    <property type="evidence" value="ECO:0007669"/>
    <property type="project" value="TreeGrafter"/>
</dbReference>
<dbReference type="Gene3D" id="4.10.910.10">
    <property type="entry name" value="30s ribosomal protein s13, domain 2"/>
    <property type="match status" value="1"/>
</dbReference>
<dbReference type="PROSITE" id="PS00646">
    <property type="entry name" value="RIBOSOMAL_S13_1"/>
    <property type="match status" value="1"/>
</dbReference>
<name>A0A381PZ61_9ZZZZ</name>
<dbReference type="PANTHER" id="PTHR10871">
    <property type="entry name" value="30S RIBOSOMAL PROTEIN S13/40S RIBOSOMAL PROTEIN S18"/>
    <property type="match status" value="1"/>
</dbReference>
<dbReference type="InterPro" id="IPR019980">
    <property type="entry name" value="Ribosomal_uS13_bac-type"/>
</dbReference>
<dbReference type="Gene3D" id="1.10.8.50">
    <property type="match status" value="1"/>
</dbReference>
<dbReference type="InterPro" id="IPR018269">
    <property type="entry name" value="Ribosomal_uS13_CS"/>
</dbReference>
<dbReference type="GO" id="GO:0003735">
    <property type="term" value="F:structural constituent of ribosome"/>
    <property type="evidence" value="ECO:0007669"/>
    <property type="project" value="InterPro"/>
</dbReference>
<gene>
    <name evidence="7" type="ORF">METZ01_LOCUS24818</name>
</gene>
<dbReference type="NCBIfam" id="TIGR03631">
    <property type="entry name" value="uS13_bact"/>
    <property type="match status" value="1"/>
</dbReference>
<evidence type="ECO:0000256" key="4">
    <source>
        <dbReference type="ARBA" id="ARBA00022980"/>
    </source>
</evidence>
<evidence type="ECO:0000256" key="1">
    <source>
        <dbReference type="ARBA" id="ARBA00008080"/>
    </source>
</evidence>
<dbReference type="InterPro" id="IPR010979">
    <property type="entry name" value="Ribosomal_uS13-like_H2TH"/>
</dbReference>
<keyword evidence="2" id="KW-0699">rRNA-binding</keyword>
<comment type="similarity">
    <text evidence="1">Belongs to the universal ribosomal protein uS13 family.</text>
</comment>
<sequence length="128" mass="14435">MARIAGIDIPKEKKVAHSLRYIHGIGLTTALKICKLAKINPDSRVTNLSSKEEDSIRKAIVDLKLLIEGELRTENIKNIKRLQDIGTYRGVRHRKSLPVRGQRTKTNSRTKRGRKQTVGLGKKTVVKD</sequence>